<proteinExistence type="predicted"/>
<dbReference type="AlphaFoldDB" id="A0ABD1PZN9"/>
<comment type="caution">
    <text evidence="1">The sequence shown here is derived from an EMBL/GenBank/DDBJ whole genome shotgun (WGS) entry which is preliminary data.</text>
</comment>
<reference evidence="2" key="1">
    <citation type="submission" date="2024-07" db="EMBL/GenBank/DDBJ databases">
        <title>Two chromosome-level genome assemblies of Korean endemic species Abeliophyllum distichum and Forsythia ovata (Oleaceae).</title>
        <authorList>
            <person name="Jang H."/>
        </authorList>
    </citation>
    <scope>NUCLEOTIDE SEQUENCE [LARGE SCALE GENOMIC DNA]</scope>
</reference>
<organism evidence="1 2">
    <name type="scientific">Forsythia ovata</name>
    <dbReference type="NCBI Taxonomy" id="205694"/>
    <lineage>
        <taxon>Eukaryota</taxon>
        <taxon>Viridiplantae</taxon>
        <taxon>Streptophyta</taxon>
        <taxon>Embryophyta</taxon>
        <taxon>Tracheophyta</taxon>
        <taxon>Spermatophyta</taxon>
        <taxon>Magnoliopsida</taxon>
        <taxon>eudicotyledons</taxon>
        <taxon>Gunneridae</taxon>
        <taxon>Pentapetalae</taxon>
        <taxon>asterids</taxon>
        <taxon>lamiids</taxon>
        <taxon>Lamiales</taxon>
        <taxon>Oleaceae</taxon>
        <taxon>Forsythieae</taxon>
        <taxon>Forsythia</taxon>
    </lineage>
</organism>
<protein>
    <submittedName>
        <fullName evidence="1">Uncharacterized protein</fullName>
    </submittedName>
</protein>
<dbReference type="Proteomes" id="UP001604277">
    <property type="component" value="Unassembled WGS sequence"/>
</dbReference>
<keyword evidence="2" id="KW-1185">Reference proteome</keyword>
<dbReference type="EMBL" id="JBFOLJ010000016">
    <property type="protein sequence ID" value="KAL2469381.1"/>
    <property type="molecule type" value="Genomic_DNA"/>
</dbReference>
<name>A0ABD1PZN9_9LAMI</name>
<evidence type="ECO:0000313" key="2">
    <source>
        <dbReference type="Proteomes" id="UP001604277"/>
    </source>
</evidence>
<accession>A0ABD1PZN9</accession>
<sequence length="150" mass="17226">MPGCVEVKKSNGFWRIKRLYRKKKSKIDFEKYGKFDDDKSETWVYDVMGVSRSRSVCSFRDESSDYAFSSTKIYDLTSGVFIYSELEPIKSRFRDGFDVEMGVGVYSVPYMSVYPVKESNFNAIDESAFIDLNLDLSAEEKSDQSVISIA</sequence>
<gene>
    <name evidence="1" type="ORF">Fot_50957</name>
</gene>
<evidence type="ECO:0000313" key="1">
    <source>
        <dbReference type="EMBL" id="KAL2469381.1"/>
    </source>
</evidence>